<dbReference type="SUPFAM" id="SSF57362">
    <property type="entry name" value="BPTI-like"/>
    <property type="match status" value="1"/>
</dbReference>
<dbReference type="InterPro" id="IPR002223">
    <property type="entry name" value="Kunitz_BPTI"/>
</dbReference>
<dbReference type="Proteomes" id="UP000515180">
    <property type="component" value="Unplaced"/>
</dbReference>
<evidence type="ECO:0000256" key="1">
    <source>
        <dbReference type="ARBA" id="ARBA00022656"/>
    </source>
</evidence>
<dbReference type="InterPro" id="IPR050098">
    <property type="entry name" value="TFPI/VKTCI-like"/>
</dbReference>
<feature type="domain" description="BPTI/Kunitz inhibitor" evidence="6">
    <location>
        <begin position="30"/>
        <end position="80"/>
    </location>
</feature>
<dbReference type="SMART" id="SM00131">
    <property type="entry name" value="KU"/>
    <property type="match status" value="1"/>
</dbReference>
<evidence type="ECO:0000313" key="7">
    <source>
        <dbReference type="Proteomes" id="UP000515180"/>
    </source>
</evidence>
<evidence type="ECO:0000259" key="6">
    <source>
        <dbReference type="PROSITE" id="PS50279"/>
    </source>
</evidence>
<feature type="chain" id="PRO_5028355625" evidence="5">
    <location>
        <begin position="25"/>
        <end position="125"/>
    </location>
</feature>
<dbReference type="PROSITE" id="PS00280">
    <property type="entry name" value="BPTI_KUNITZ_1"/>
    <property type="match status" value="1"/>
</dbReference>
<organism evidence="7 8">
    <name type="scientific">Bombus impatiens</name>
    <name type="common">Bumblebee</name>
    <dbReference type="NCBI Taxonomy" id="132113"/>
    <lineage>
        <taxon>Eukaryota</taxon>
        <taxon>Metazoa</taxon>
        <taxon>Ecdysozoa</taxon>
        <taxon>Arthropoda</taxon>
        <taxon>Hexapoda</taxon>
        <taxon>Insecta</taxon>
        <taxon>Pterygota</taxon>
        <taxon>Neoptera</taxon>
        <taxon>Endopterygota</taxon>
        <taxon>Hymenoptera</taxon>
        <taxon>Apocrita</taxon>
        <taxon>Aculeata</taxon>
        <taxon>Apoidea</taxon>
        <taxon>Anthophila</taxon>
        <taxon>Apidae</taxon>
        <taxon>Bombus</taxon>
        <taxon>Pyrobombus</taxon>
    </lineage>
</organism>
<protein>
    <submittedName>
        <fullName evidence="8">Kunitz-type serine protease inhibitor Bt-KTI-like isoform X1</fullName>
    </submittedName>
</protein>
<keyword evidence="2 8" id="KW-0646">Protease inhibitor</keyword>
<dbReference type="PRINTS" id="PR00759">
    <property type="entry name" value="BASICPTASE"/>
</dbReference>
<dbReference type="PANTHER" id="PTHR10083:SF328">
    <property type="entry name" value="TISSUE FACTOR PATHWAY INHIBITOR"/>
    <property type="match status" value="1"/>
</dbReference>
<evidence type="ECO:0000256" key="4">
    <source>
        <dbReference type="ARBA" id="ARBA00023157"/>
    </source>
</evidence>
<dbReference type="InterPro" id="IPR036880">
    <property type="entry name" value="Kunitz_BPTI_sf"/>
</dbReference>
<accession>A0A6P8LGH8</accession>
<keyword evidence="1" id="KW-0800">Toxin</keyword>
<evidence type="ECO:0000256" key="2">
    <source>
        <dbReference type="ARBA" id="ARBA00022690"/>
    </source>
</evidence>
<dbReference type="GO" id="GO:0005615">
    <property type="term" value="C:extracellular space"/>
    <property type="evidence" value="ECO:0007669"/>
    <property type="project" value="TreeGrafter"/>
</dbReference>
<dbReference type="AlphaFoldDB" id="A0A6P8LGH8"/>
<dbReference type="FunFam" id="4.10.410.10:FF:000020">
    <property type="entry name" value="Collagen, type VI, alpha 3"/>
    <property type="match status" value="1"/>
</dbReference>
<evidence type="ECO:0000256" key="5">
    <source>
        <dbReference type="SAM" id="SignalP"/>
    </source>
</evidence>
<dbReference type="PANTHER" id="PTHR10083">
    <property type="entry name" value="KUNITZ-TYPE PROTEASE INHIBITOR-RELATED"/>
    <property type="match status" value="1"/>
</dbReference>
<dbReference type="PROSITE" id="PS50279">
    <property type="entry name" value="BPTI_KUNITZ_2"/>
    <property type="match status" value="1"/>
</dbReference>
<keyword evidence="3 8" id="KW-0722">Serine protease inhibitor</keyword>
<keyword evidence="5" id="KW-0732">Signal</keyword>
<proteinExistence type="predicted"/>
<evidence type="ECO:0000313" key="8">
    <source>
        <dbReference type="RefSeq" id="XP_033177842.1"/>
    </source>
</evidence>
<dbReference type="GO" id="GO:0090729">
    <property type="term" value="F:toxin activity"/>
    <property type="evidence" value="ECO:0007669"/>
    <property type="project" value="UniProtKB-KW"/>
</dbReference>
<dbReference type="GeneID" id="100748734"/>
<dbReference type="RefSeq" id="XP_033177842.1">
    <property type="nucleotide sequence ID" value="XM_033321951.1"/>
</dbReference>
<keyword evidence="7" id="KW-1185">Reference proteome</keyword>
<keyword evidence="4" id="KW-1015">Disulfide bond</keyword>
<gene>
    <name evidence="8" type="primary">LOC100748734</name>
</gene>
<sequence length="125" mass="14266">MYNKFITLLLVVLCCALTVHQVSAEVPPHCTLPLVTGSCRGYFPRFGYDVEMGQCVQFIHGGCEGNSNNFLTLEECERSCLVEKVIYERISATVNNKGIIPNHQFRLQKKYDTIEENHRTIQQIL</sequence>
<evidence type="ECO:0000256" key="3">
    <source>
        <dbReference type="ARBA" id="ARBA00022900"/>
    </source>
</evidence>
<dbReference type="CDD" id="cd22603">
    <property type="entry name" value="Kunitz_SmCI_3-like"/>
    <property type="match status" value="1"/>
</dbReference>
<dbReference type="GO" id="GO:0004867">
    <property type="term" value="F:serine-type endopeptidase inhibitor activity"/>
    <property type="evidence" value="ECO:0007669"/>
    <property type="project" value="UniProtKB-KW"/>
</dbReference>
<dbReference type="OrthoDB" id="4473401at2759"/>
<feature type="signal peptide" evidence="5">
    <location>
        <begin position="1"/>
        <end position="24"/>
    </location>
</feature>
<dbReference type="InterPro" id="IPR020901">
    <property type="entry name" value="Prtase_inh_Kunz-CS"/>
</dbReference>
<name>A0A6P8LGH8_BOMIM</name>
<dbReference type="Pfam" id="PF00014">
    <property type="entry name" value="Kunitz_BPTI"/>
    <property type="match status" value="1"/>
</dbReference>
<reference evidence="8" key="1">
    <citation type="submission" date="2025-08" db="UniProtKB">
        <authorList>
            <consortium name="RefSeq"/>
        </authorList>
    </citation>
    <scope>IDENTIFICATION</scope>
</reference>
<dbReference type="Gene3D" id="4.10.410.10">
    <property type="entry name" value="Pancreatic trypsin inhibitor Kunitz domain"/>
    <property type="match status" value="1"/>
</dbReference>